<keyword evidence="2 5" id="KW-0812">Transmembrane</keyword>
<evidence type="ECO:0000313" key="6">
    <source>
        <dbReference type="EMBL" id="CDI97876.1"/>
    </source>
</evidence>
<dbReference type="STRING" id="6211.A0A087W061"/>
<name>A0A087W061_ECHMU</name>
<keyword evidence="3 5" id="KW-1133">Transmembrane helix</keyword>
<proteinExistence type="predicted"/>
<organism evidence="6 7">
    <name type="scientific">Echinococcus multilocularis</name>
    <name type="common">Fox tapeworm</name>
    <dbReference type="NCBI Taxonomy" id="6211"/>
    <lineage>
        <taxon>Eukaryota</taxon>
        <taxon>Metazoa</taxon>
        <taxon>Spiralia</taxon>
        <taxon>Lophotrochozoa</taxon>
        <taxon>Platyhelminthes</taxon>
        <taxon>Cestoda</taxon>
        <taxon>Eucestoda</taxon>
        <taxon>Cyclophyllidea</taxon>
        <taxon>Taeniidae</taxon>
        <taxon>Echinococcus</taxon>
    </lineage>
</organism>
<dbReference type="InterPro" id="IPR000203">
    <property type="entry name" value="GPS"/>
</dbReference>
<keyword evidence="7" id="KW-1185">Reference proteome</keyword>
<reference evidence="6" key="2">
    <citation type="submission" date="2015-11" db="EMBL/GenBank/DDBJ databases">
        <authorList>
            <person name="Zhang Y."/>
            <person name="Guo Z."/>
        </authorList>
    </citation>
    <scope>NUCLEOTIDE SEQUENCE</scope>
</reference>
<dbReference type="GO" id="GO:0050982">
    <property type="term" value="P:detection of mechanical stimulus"/>
    <property type="evidence" value="ECO:0007669"/>
    <property type="project" value="TreeGrafter"/>
</dbReference>
<feature type="transmembrane region" description="Helical" evidence="5">
    <location>
        <begin position="1358"/>
        <end position="1378"/>
    </location>
</feature>
<reference evidence="6" key="1">
    <citation type="journal article" date="2013" name="Nature">
        <title>The genomes of four tapeworm species reveal adaptations to parasitism.</title>
        <authorList>
            <person name="Tsai I.J."/>
            <person name="Zarowiecki M."/>
            <person name="Holroyd N."/>
            <person name="Garciarrubio A."/>
            <person name="Sanchez-Flores A."/>
            <person name="Brooks K.L."/>
            <person name="Tracey A."/>
            <person name="Bobes R.J."/>
            <person name="Fragoso G."/>
            <person name="Sciutto E."/>
            <person name="Aslett M."/>
            <person name="Beasley H."/>
            <person name="Bennett H.M."/>
            <person name="Cai J."/>
            <person name="Camicia F."/>
            <person name="Clark R."/>
            <person name="Cucher M."/>
            <person name="De Silva N."/>
            <person name="Day T.A."/>
            <person name="Deplazes P."/>
            <person name="Estrada K."/>
            <person name="Fernandez C."/>
            <person name="Holland P.W."/>
            <person name="Hou J."/>
            <person name="Hu S."/>
            <person name="Huckvale T."/>
            <person name="Hung S.S."/>
            <person name="Kamenetzky L."/>
            <person name="Keane J.A."/>
            <person name="Kiss F."/>
            <person name="Koziol U."/>
            <person name="Lambert O."/>
            <person name="Liu K."/>
            <person name="Luo X."/>
            <person name="Luo Y."/>
            <person name="Macchiaroli N."/>
            <person name="Nichol S."/>
            <person name="Paps J."/>
            <person name="Parkinson J."/>
            <person name="Pouchkina-Stantcheva N."/>
            <person name="Riddiford N."/>
            <person name="Rosenzvit M."/>
            <person name="Salinas G."/>
            <person name="Wasmuth J.D."/>
            <person name="Zamanian M."/>
            <person name="Zheng Y."/>
            <person name="Cai X."/>
            <person name="Soberon X."/>
            <person name="Olson P.D."/>
            <person name="Laclette J.P."/>
            <person name="Brehm K."/>
            <person name="Berriman M."/>
            <person name="Garciarrubio A."/>
            <person name="Bobes R.J."/>
            <person name="Fragoso G."/>
            <person name="Sanchez-Flores A."/>
            <person name="Estrada K."/>
            <person name="Cevallos M.A."/>
            <person name="Morett E."/>
            <person name="Gonzalez V."/>
            <person name="Portillo T."/>
            <person name="Ochoa-Leyva A."/>
            <person name="Jose M.V."/>
            <person name="Sciutto E."/>
            <person name="Landa A."/>
            <person name="Jimenez L."/>
            <person name="Valdes V."/>
            <person name="Carrero J.C."/>
            <person name="Larralde C."/>
            <person name="Morales-Montor J."/>
            <person name="Limon-Lason J."/>
            <person name="Soberon X."/>
            <person name="Laclette J.P."/>
        </authorList>
    </citation>
    <scope>NUCLEOTIDE SEQUENCE [LARGE SCALE GENOMIC DNA]</scope>
</reference>
<keyword evidence="4 5" id="KW-0472">Membrane</keyword>
<dbReference type="EMBL" id="LN902846">
    <property type="protein sequence ID" value="CDI97876.1"/>
    <property type="molecule type" value="Genomic_DNA"/>
</dbReference>
<dbReference type="PANTHER" id="PTHR10877:SF194">
    <property type="entry name" value="LOCATION OF VULVA DEFECTIVE 1"/>
    <property type="match status" value="1"/>
</dbReference>
<dbReference type="GO" id="GO:0016020">
    <property type="term" value="C:membrane"/>
    <property type="evidence" value="ECO:0007669"/>
    <property type="project" value="UniProtKB-SubCell"/>
</dbReference>
<evidence type="ECO:0000256" key="1">
    <source>
        <dbReference type="ARBA" id="ARBA00004370"/>
    </source>
</evidence>
<evidence type="ECO:0000256" key="4">
    <source>
        <dbReference type="ARBA" id="ARBA00023136"/>
    </source>
</evidence>
<evidence type="ECO:0000256" key="5">
    <source>
        <dbReference type="SAM" id="Phobius"/>
    </source>
</evidence>
<evidence type="ECO:0000256" key="2">
    <source>
        <dbReference type="ARBA" id="ARBA00022692"/>
    </source>
</evidence>
<dbReference type="OrthoDB" id="6264167at2759"/>
<evidence type="ECO:0000256" key="3">
    <source>
        <dbReference type="ARBA" id="ARBA00022989"/>
    </source>
</evidence>
<sequence length="1401" mass="157918">MSDASAVLNAHSNETNIFSTDLPTMGTLFCYLQKYLVAIIVIQSTLGALENKSFPKIREAAFDFTYSFKCPDTVFVNRIFQCNLTVLRENRVRATVQWQGRPPLSHEFTEQNLLPLGVASLKRYEGSFINCALPENFAYGPVTFESGLLRSIAISTDGDKIKFIHDRLSCPDGSVVNYENRMCSNGNPVILDTHEIWTTPYPKSEIQPYEIQDPCNFLKGDKIRIESANNMKCVRVDNLNPYLPTDSLPAIQLNLYLNETMHFYGSFIEEGVHTVIAILEPYAWEQEATPKRVEVPISVLPSSAPLPPGSGPAEPIIVGISIFEKVGSKLLSGCGRRFDIFNRRSVITFKANIIEGRAREVKWCFRSRQNIDQYFEETVEGIEYTANFVLAAGQYSITAVAHGDDGFSLQANRFFEILDNEDFILACKNYRQNIMDGNEPIWSFPEVWPMRLRFEILHRTGNFHYFPWNNQRICLSPKLRFNSLLSSDANEKIGFLWAKVNIPAEKREFEVAEMDSDICIPAAELKINEFYEVTVYANTSTRIGRDTHRIRLGRSLRANLSIRQEVCLLMAKCCRVMKPRFTAETLTIRSPEHVVLRGAIDGDGDYKDAEFHWHFEIQFPNSSIQNVSEEMMHLTEGSKTNTLVILPDFLRQLPVQGQLDACMIVNHPHLENLKSCLTVDVWSATTCDHCSLEAPNFIREFQRACMTCSCPPILGKFEFYAKMHEDQITLGIAENPSFCSMLPLVEEDIRMCIRSLPSSSLYINKCSHALRFIRSTPDESEKQMNDILTGENDILEKAIASKDANTISEAVQAICAQIRGFLNSDLTPRPPAATDQKRNRIAQLTEKLVGALENVSLANYENLLPLSSGLEAIATIATEITYTTMNRIQSKLAEAAYVLPQLLSESSLQSVYDLARRFTKTAVYLLEGMRYQHKNPTPALKSIQQQELGFETDIDADPIDSLDTLILNNLRGAQILSAKAMTEVLAKIDALLASSFHEVLVPGGSMFQENFSTHNSVRFCRVMTRDLSNDHVACGESKIGIPNVTDLLNYEDIVVQTSSFTDNIYDFFNRGQDNPGSNLVSLAFYAEGTALNLSATKSPFRFTLRKDTNASGCTNSGLEFEEQEVQLPEPVVAVDGTLVYQLLIMHRFEVDQEEANFVFQLHPSETATCPQYLVVARYIIPPNLQVVDDYGSFYWAMLPSSTLACKNVSISGKMQQIYSLYIYPDVLSKLKNEAVARTRHLKIRAEELKHFYIGYRQLSASELNCYDERNPPPVPYRFRGRINTTAYASASMPSCLHITPGEDVWRRSGCKAESSPNSDEILCECTHLTTFAVGISPMFESAQFKYILQGEHSMRISIPVYVVIVAIVSSTLLMVFVSRKHKRCQVRKFDINSGVDNCYGG</sequence>
<dbReference type="GO" id="GO:0005262">
    <property type="term" value="F:calcium channel activity"/>
    <property type="evidence" value="ECO:0007669"/>
    <property type="project" value="TreeGrafter"/>
</dbReference>
<accession>A0A087W061</accession>
<comment type="subcellular location">
    <subcellularLocation>
        <location evidence="1">Membrane</location>
    </subcellularLocation>
</comment>
<dbReference type="OMA" id="THEIWTT"/>
<dbReference type="PANTHER" id="PTHR10877">
    <property type="entry name" value="POLYCYSTIN FAMILY MEMBER"/>
    <property type="match status" value="1"/>
</dbReference>
<dbReference type="InterPro" id="IPR046338">
    <property type="entry name" value="GAIN_dom_sf"/>
</dbReference>
<dbReference type="Proteomes" id="UP000017246">
    <property type="component" value="Unassembled WGS sequence"/>
</dbReference>
<gene>
    <name evidence="6" type="ORF">EmuJ_000168400</name>
</gene>
<dbReference type="Pfam" id="PF01825">
    <property type="entry name" value="GPS"/>
    <property type="match status" value="1"/>
</dbReference>
<dbReference type="Gene3D" id="2.60.220.50">
    <property type="match status" value="1"/>
</dbReference>
<evidence type="ECO:0000313" key="7">
    <source>
        <dbReference type="Proteomes" id="UP000017246"/>
    </source>
</evidence>
<dbReference type="InterPro" id="IPR051223">
    <property type="entry name" value="Polycystin"/>
</dbReference>
<protein>
    <submittedName>
        <fullName evidence="6">Polycystin 1</fullName>
    </submittedName>
</protein>